<name>A0A4R6PX39_9FIRM</name>
<proteinExistence type="predicted"/>
<keyword evidence="2" id="KW-1185">Reference proteome</keyword>
<dbReference type="RefSeq" id="WP_243108596.1">
    <property type="nucleotide sequence ID" value="NZ_SNXO01000044.1"/>
</dbReference>
<accession>A0A4R6PX39</accession>
<sequence>MDDREFYKLFGDAVIITTLPDRKHYRVPADEVYDRVFELGRSRNVYINPNMRRADLSPHLRGEDDDVETLIAFVADIDVHGPAHKETELPPDKAAAIAFLDEMKIKPTGFVDSGYGIYGYYLFKEPVPFADDDTRERAKGLLRGFGKLLMSEASKCGWKLDNVYNISHMFRAPGSLNHKLDEPVPCGVLSFDGPRYTLEDFAGYYENSPSSDREPFEADPEMTGSANRIMERCAFVQKLKNDPNSVTEPEWKAMCDNISLVPDGAELFHEWSALYDGYSEEETERKIQRSQKVKRPVTCLYIRENLCFDCPAGGCGVKAPVVHALLSLHEQLEILLAKKKIDGDEALDDRTLRLAGYAKVKAPALYARLKQLIKTSGVGIRDFEHAVKFTADKAIEPEFDSMQAEIDLDGIDLNGAVEPAGYQISIEEGICSTSYINGVPIKASLCHQPVVITARLENIDSGMEMMELAFMRNGKWKTLRAPRSNLFNKTSLVKYADSGLLVSSDNSEGMVRYGQVHICV</sequence>
<gene>
    <name evidence="1" type="ORF">EV211_14416</name>
</gene>
<evidence type="ECO:0000313" key="2">
    <source>
        <dbReference type="Proteomes" id="UP000295500"/>
    </source>
</evidence>
<organism evidence="1 2">
    <name type="scientific">Aminicella lysinilytica</name>
    <dbReference type="NCBI Taxonomy" id="433323"/>
    <lineage>
        <taxon>Bacteria</taxon>
        <taxon>Bacillati</taxon>
        <taxon>Bacillota</taxon>
        <taxon>Clostridia</taxon>
        <taxon>Peptostreptococcales</taxon>
        <taxon>Anaerovoracaceae</taxon>
        <taxon>Aminicella</taxon>
    </lineage>
</organism>
<comment type="caution">
    <text evidence="1">The sequence shown here is derived from an EMBL/GenBank/DDBJ whole genome shotgun (WGS) entry which is preliminary data.</text>
</comment>
<dbReference type="AlphaFoldDB" id="A0A4R6PX39"/>
<evidence type="ECO:0000313" key="1">
    <source>
        <dbReference type="EMBL" id="TDP49837.1"/>
    </source>
</evidence>
<dbReference type="Proteomes" id="UP000295500">
    <property type="component" value="Unassembled WGS sequence"/>
</dbReference>
<dbReference type="EMBL" id="SNXO01000044">
    <property type="protein sequence ID" value="TDP49837.1"/>
    <property type="molecule type" value="Genomic_DNA"/>
</dbReference>
<reference evidence="1 2" key="1">
    <citation type="submission" date="2019-03" db="EMBL/GenBank/DDBJ databases">
        <title>Genomic Encyclopedia of Type Strains, Phase IV (KMG-IV): sequencing the most valuable type-strain genomes for metagenomic binning, comparative biology and taxonomic classification.</title>
        <authorList>
            <person name="Goeker M."/>
        </authorList>
    </citation>
    <scope>NUCLEOTIDE SEQUENCE [LARGE SCALE GENOMIC DNA]</scope>
    <source>
        <strain evidence="1 2">DSM 28287</strain>
    </source>
</reference>
<protein>
    <submittedName>
        <fullName evidence="1">Uncharacterized protein</fullName>
    </submittedName>
</protein>